<accession>A0A383CX16</accession>
<dbReference type="AlphaFoldDB" id="A0A383CX16"/>
<feature type="non-terminal residue" evidence="1">
    <location>
        <position position="133"/>
    </location>
</feature>
<dbReference type="EMBL" id="UINC01212307">
    <property type="protein sequence ID" value="SVE36573.1"/>
    <property type="molecule type" value="Genomic_DNA"/>
</dbReference>
<reference evidence="1" key="1">
    <citation type="submission" date="2018-05" db="EMBL/GenBank/DDBJ databases">
        <authorList>
            <person name="Lanie J.A."/>
            <person name="Ng W.-L."/>
            <person name="Kazmierczak K.M."/>
            <person name="Andrzejewski T.M."/>
            <person name="Davidsen T.M."/>
            <person name="Wayne K.J."/>
            <person name="Tettelin H."/>
            <person name="Glass J.I."/>
            <person name="Rusch D."/>
            <person name="Podicherti R."/>
            <person name="Tsui H.-C.T."/>
            <person name="Winkler M.E."/>
        </authorList>
    </citation>
    <scope>NUCLEOTIDE SEQUENCE</scope>
</reference>
<proteinExistence type="predicted"/>
<protein>
    <submittedName>
        <fullName evidence="1">Uncharacterized protein</fullName>
    </submittedName>
</protein>
<sequence length="133" mass="15074">MEKQKKLIVLFILPFLVFSQQKSGRARVEFARGKIEGMVRSGEITPEQGRERLAGLERRVAAAGQHDRNPIANSIEDAYKKYGIEDLSRIRSALSKRSIPFEQIDSVLRGILRMIPAAKKSGKDFSMDPRMRS</sequence>
<organism evidence="1">
    <name type="scientific">marine metagenome</name>
    <dbReference type="NCBI Taxonomy" id="408172"/>
    <lineage>
        <taxon>unclassified sequences</taxon>
        <taxon>metagenomes</taxon>
        <taxon>ecological metagenomes</taxon>
    </lineage>
</organism>
<gene>
    <name evidence="1" type="ORF">METZ01_LOCUS489427</name>
</gene>
<name>A0A383CX16_9ZZZZ</name>
<evidence type="ECO:0000313" key="1">
    <source>
        <dbReference type="EMBL" id="SVE36573.1"/>
    </source>
</evidence>